<comment type="caution">
    <text evidence="1">The sequence shown here is derived from an EMBL/GenBank/DDBJ whole genome shotgun (WGS) entry which is preliminary data.</text>
</comment>
<evidence type="ECO:0000313" key="2">
    <source>
        <dbReference type="Proteomes" id="UP001158048"/>
    </source>
</evidence>
<dbReference type="EMBL" id="FXUY01000002">
    <property type="protein sequence ID" value="SMQ30281.1"/>
    <property type="molecule type" value="Genomic_DNA"/>
</dbReference>
<name>A0ACD2UD53_9PSED</name>
<evidence type="ECO:0000313" key="1">
    <source>
        <dbReference type="EMBL" id="SMQ30281.1"/>
    </source>
</evidence>
<proteinExistence type="predicted"/>
<sequence>MNTVSIQRKLDVKIGAMGNLPMALFGAIMGLSGLSVAWRLASDNMSAPHWIGQCIGYMALLVFAAMAAGYAIKIWSSAGGARREFTSLFSGDLFGPSMISLLLIPLIVADINLAVDRTVWVLGAVGIAVFAWMILGRWMEIRHHAENITPSWLVPLIGGINVILAIPAPHVHTNYGFVMFCITTALFFVVPLITQIFPQRMFHGRMPQRYRRTILLVAVPFVVGFSICLMILGHINEVAEALIILMLFLLAVMLGRLWNLISSSPFSLSWWAVSFPLVASSAVTFRYADHAHNVYTDAIAIFLLGFASVVVFGLLVRTLVSIWRHELRLGQLKAKI</sequence>
<accession>A0ACD2UD53</accession>
<dbReference type="Proteomes" id="UP001158048">
    <property type="component" value="Unassembled WGS sequence"/>
</dbReference>
<protein>
    <submittedName>
        <fullName evidence="1">Tellurite resistance protein</fullName>
    </submittedName>
</protein>
<gene>
    <name evidence="1" type="ORF">SAMN04488483_5330</name>
</gene>
<reference evidence="1" key="1">
    <citation type="submission" date="2017-05" db="EMBL/GenBank/DDBJ databases">
        <authorList>
            <person name="Varghese N."/>
            <person name="Submissions S."/>
        </authorList>
    </citation>
    <scope>NUCLEOTIDE SEQUENCE</scope>
    <source>
        <strain evidence="1">LMG 28168</strain>
    </source>
</reference>
<keyword evidence="2" id="KW-1185">Reference proteome</keyword>
<organism evidence="1 2">
    <name type="scientific">Pseudomonas helmanticensis</name>
    <dbReference type="NCBI Taxonomy" id="1471381"/>
    <lineage>
        <taxon>Bacteria</taxon>
        <taxon>Pseudomonadati</taxon>
        <taxon>Pseudomonadota</taxon>
        <taxon>Gammaproteobacteria</taxon>
        <taxon>Pseudomonadales</taxon>
        <taxon>Pseudomonadaceae</taxon>
        <taxon>Pseudomonas</taxon>
    </lineage>
</organism>